<protein>
    <recommendedName>
        <fullName evidence="5">VCBS repeat-containing protein</fullName>
    </recommendedName>
</protein>
<feature type="non-terminal residue" evidence="3">
    <location>
        <position position="1"/>
    </location>
</feature>
<dbReference type="Gene3D" id="2.30.30.100">
    <property type="match status" value="2"/>
</dbReference>
<dbReference type="PANTHER" id="PTHR46580:SF4">
    <property type="entry name" value="ATP_GTP-BINDING PROTEIN"/>
    <property type="match status" value="1"/>
</dbReference>
<dbReference type="InterPro" id="IPR028994">
    <property type="entry name" value="Integrin_alpha_N"/>
</dbReference>
<accession>A0A820BTL0</accession>
<organism evidence="3 4">
    <name type="scientific">Rotaria magnacalcarata</name>
    <dbReference type="NCBI Taxonomy" id="392030"/>
    <lineage>
        <taxon>Eukaryota</taxon>
        <taxon>Metazoa</taxon>
        <taxon>Spiralia</taxon>
        <taxon>Gnathifera</taxon>
        <taxon>Rotifera</taxon>
        <taxon>Eurotatoria</taxon>
        <taxon>Bdelloidea</taxon>
        <taxon>Philodinida</taxon>
        <taxon>Philodinidae</taxon>
        <taxon>Rotaria</taxon>
    </lineage>
</organism>
<evidence type="ECO:0000313" key="3">
    <source>
        <dbReference type="EMBL" id="CAF4212165.1"/>
    </source>
</evidence>
<keyword evidence="1" id="KW-0732">Signal</keyword>
<dbReference type="EMBL" id="CAJNRG010001061">
    <property type="protein sequence ID" value="CAF2026721.1"/>
    <property type="molecule type" value="Genomic_DNA"/>
</dbReference>
<evidence type="ECO:0000313" key="4">
    <source>
        <dbReference type="Proteomes" id="UP000663842"/>
    </source>
</evidence>
<sequence>SGFWPGSVVAADVNGDCKCDIIVANCISSNVGVLLNIGNGTFLTQTTYLTGSAPTCVAAADVNGDNKPDIIVANSGSNSVGVLLNLGNGTFAAQATYSTGPGSDPYCVAAADVNDNNKTDIIVVNFGSNNVGVLLDYC</sequence>
<evidence type="ECO:0000313" key="2">
    <source>
        <dbReference type="EMBL" id="CAF2026721.1"/>
    </source>
</evidence>
<dbReference type="Pfam" id="PF13517">
    <property type="entry name" value="FG-GAP_3"/>
    <property type="match status" value="1"/>
</dbReference>
<evidence type="ECO:0008006" key="5">
    <source>
        <dbReference type="Google" id="ProtNLM"/>
    </source>
</evidence>
<dbReference type="EMBL" id="CAJOBF010006659">
    <property type="protein sequence ID" value="CAF4212165.1"/>
    <property type="molecule type" value="Genomic_DNA"/>
</dbReference>
<dbReference type="InterPro" id="IPR013517">
    <property type="entry name" value="FG-GAP"/>
</dbReference>
<gene>
    <name evidence="3" type="ORF">UXM345_LOCUS28617</name>
    <name evidence="2" type="ORF">XDN619_LOCUS4616</name>
</gene>
<comment type="caution">
    <text evidence="3">The sequence shown here is derived from an EMBL/GenBank/DDBJ whole genome shotgun (WGS) entry which is preliminary data.</text>
</comment>
<dbReference type="Proteomes" id="UP000663842">
    <property type="component" value="Unassembled WGS sequence"/>
</dbReference>
<dbReference type="Proteomes" id="UP000663887">
    <property type="component" value="Unassembled WGS sequence"/>
</dbReference>
<name>A0A820BTL0_9BILA</name>
<dbReference type="AlphaFoldDB" id="A0A820BTL0"/>
<dbReference type="PANTHER" id="PTHR46580">
    <property type="entry name" value="SENSOR KINASE-RELATED"/>
    <property type="match status" value="1"/>
</dbReference>
<proteinExistence type="predicted"/>
<dbReference type="SUPFAM" id="SSF69318">
    <property type="entry name" value="Integrin alpha N-terminal domain"/>
    <property type="match status" value="1"/>
</dbReference>
<reference evidence="3" key="1">
    <citation type="submission" date="2021-02" db="EMBL/GenBank/DDBJ databases">
        <authorList>
            <person name="Nowell W R."/>
        </authorList>
    </citation>
    <scope>NUCLEOTIDE SEQUENCE</scope>
</reference>
<evidence type="ECO:0000256" key="1">
    <source>
        <dbReference type="ARBA" id="ARBA00022729"/>
    </source>
</evidence>